<proteinExistence type="predicted"/>
<name>A0ABV2I6Z2_9HYPH</name>
<sequence length="25" mass="2980">MKAKRWFFEEPLAQADPEVARYILA</sequence>
<organism evidence="1 2">
    <name type="scientific">Mesorhizobium shonense</name>
    <dbReference type="NCBI Taxonomy" id="1209948"/>
    <lineage>
        <taxon>Bacteria</taxon>
        <taxon>Pseudomonadati</taxon>
        <taxon>Pseudomonadota</taxon>
        <taxon>Alphaproteobacteria</taxon>
        <taxon>Hyphomicrobiales</taxon>
        <taxon>Phyllobacteriaceae</taxon>
        <taxon>Mesorhizobium</taxon>
    </lineage>
</organism>
<dbReference type="Proteomes" id="UP001549036">
    <property type="component" value="Unassembled WGS sequence"/>
</dbReference>
<reference evidence="1 2" key="1">
    <citation type="submission" date="2024-06" db="EMBL/GenBank/DDBJ databases">
        <title>Genomic Encyclopedia of Type Strains, Phase IV (KMG-IV): sequencing the most valuable type-strain genomes for metagenomic binning, comparative biology and taxonomic classification.</title>
        <authorList>
            <person name="Goeker M."/>
        </authorList>
    </citation>
    <scope>NUCLEOTIDE SEQUENCE [LARGE SCALE GENOMIC DNA]</scope>
    <source>
        <strain evidence="1 2">DSM 29846</strain>
    </source>
</reference>
<evidence type="ECO:0000313" key="2">
    <source>
        <dbReference type="Proteomes" id="UP001549036"/>
    </source>
</evidence>
<accession>A0ABV2I6Z2</accession>
<keyword evidence="2" id="KW-1185">Reference proteome</keyword>
<gene>
    <name evidence="1" type="ORF">ABID26_007469</name>
</gene>
<evidence type="ECO:0000313" key="1">
    <source>
        <dbReference type="EMBL" id="MET3598037.1"/>
    </source>
</evidence>
<comment type="caution">
    <text evidence="1">The sequence shown here is derived from an EMBL/GenBank/DDBJ whole genome shotgun (WGS) entry which is preliminary data.</text>
</comment>
<feature type="non-terminal residue" evidence="1">
    <location>
        <position position="25"/>
    </location>
</feature>
<protein>
    <submittedName>
        <fullName evidence="1">Uncharacterized protein</fullName>
    </submittedName>
</protein>
<dbReference type="EMBL" id="JBEPLM010000043">
    <property type="protein sequence ID" value="MET3598037.1"/>
    <property type="molecule type" value="Genomic_DNA"/>
</dbReference>